<feature type="binding site" evidence="3">
    <location>
        <position position="267"/>
    </location>
    <ligand>
        <name>Mg(2+)</name>
        <dbReference type="ChEBI" id="CHEBI:18420"/>
        <label>1</label>
    </ligand>
</feature>
<keyword evidence="3" id="KW-0460">Magnesium</keyword>
<evidence type="ECO:0000313" key="4">
    <source>
        <dbReference type="EMBL" id="BAX82347.1"/>
    </source>
</evidence>
<name>A0A1Y1CPJ6_9BACT</name>
<dbReference type="SUPFAM" id="SSF101478">
    <property type="entry name" value="ADP-ribosylglycohydrolase"/>
    <property type="match status" value="1"/>
</dbReference>
<sequence length="321" mass="35303">MVKQSNSRDILIGLSVGDALGVPIEFLSRADLDADPVTGMKEYGIHNQPAGTWSDDSSMAFCLAESLLNGYNLKDIAQKFIAWFDEAWWTSHGVVFDYGITTSEAIARLKSKTLPPEQAGGINEGDNGNGALMRILPLVLYTMDLPLQERFERVKEVASMTHGHIRSTLCCFFYTELAIGIGYGKSFNEAVKLASQIVSKMIKSNLAWEGEGQHFKRIFDAKIGNLSREEISSSGYVIHILEATLWCLYNSNSYEEAVLLAVNLGDDTDTTAAVVGGLAGLLYGYKSIPNKWMMQLVRKDDILNLADALENRISSSVSPDL</sequence>
<dbReference type="KEGG" id="mbas:ALGA_4056"/>
<evidence type="ECO:0000256" key="3">
    <source>
        <dbReference type="PIRSR" id="PIRSR605502-1"/>
    </source>
</evidence>
<feature type="binding site" evidence="3">
    <location>
        <position position="56"/>
    </location>
    <ligand>
        <name>Mg(2+)</name>
        <dbReference type="ChEBI" id="CHEBI:18420"/>
        <label>1</label>
    </ligand>
</feature>
<protein>
    <recommendedName>
        <fullName evidence="6">ADP-ribosylglycohydrolase</fullName>
    </recommendedName>
</protein>
<dbReference type="AlphaFoldDB" id="A0A1Y1CPJ6"/>
<evidence type="ECO:0000313" key="5">
    <source>
        <dbReference type="Proteomes" id="UP000218267"/>
    </source>
</evidence>
<organism evidence="4 5">
    <name type="scientific">Labilibaculum antarcticum</name>
    <dbReference type="NCBI Taxonomy" id="1717717"/>
    <lineage>
        <taxon>Bacteria</taxon>
        <taxon>Pseudomonadati</taxon>
        <taxon>Bacteroidota</taxon>
        <taxon>Bacteroidia</taxon>
        <taxon>Marinilabiliales</taxon>
        <taxon>Marinifilaceae</taxon>
        <taxon>Labilibaculum</taxon>
    </lineage>
</organism>
<dbReference type="PANTHER" id="PTHR16222">
    <property type="entry name" value="ADP-RIBOSYLGLYCOHYDROLASE"/>
    <property type="match status" value="1"/>
</dbReference>
<dbReference type="GO" id="GO:0016787">
    <property type="term" value="F:hydrolase activity"/>
    <property type="evidence" value="ECO:0007669"/>
    <property type="project" value="UniProtKB-KW"/>
</dbReference>
<feature type="binding site" evidence="3">
    <location>
        <position position="270"/>
    </location>
    <ligand>
        <name>Mg(2+)</name>
        <dbReference type="ChEBI" id="CHEBI:18420"/>
        <label>1</label>
    </ligand>
</feature>
<feature type="binding site" evidence="3">
    <location>
        <position position="55"/>
    </location>
    <ligand>
        <name>Mg(2+)</name>
        <dbReference type="ChEBI" id="CHEBI:18420"/>
        <label>1</label>
    </ligand>
</feature>
<dbReference type="RefSeq" id="WP_096432574.1">
    <property type="nucleotide sequence ID" value="NZ_AP018042.1"/>
</dbReference>
<reference evidence="5" key="2">
    <citation type="journal article" date="2020" name="Antonie Van Leeuwenhoek">
        <title>Labilibaculum antarcticum sp. nov., a novel facultative anaerobic, psychrotorelant bacterium isolated from marine sediment of Antarctica.</title>
        <authorList>
            <person name="Watanabe M."/>
            <person name="Kojima H."/>
            <person name="Fukui M."/>
        </authorList>
    </citation>
    <scope>NUCLEOTIDE SEQUENCE [LARGE SCALE GENOMIC DNA]</scope>
    <source>
        <strain evidence="5">SPP2</strain>
    </source>
</reference>
<dbReference type="Pfam" id="PF03747">
    <property type="entry name" value="ADP_ribosyl_GH"/>
    <property type="match status" value="1"/>
</dbReference>
<dbReference type="GO" id="GO:0046872">
    <property type="term" value="F:metal ion binding"/>
    <property type="evidence" value="ECO:0007669"/>
    <property type="project" value="UniProtKB-KW"/>
</dbReference>
<evidence type="ECO:0008006" key="6">
    <source>
        <dbReference type="Google" id="ProtNLM"/>
    </source>
</evidence>
<dbReference type="OrthoDB" id="9798107at2"/>
<dbReference type="Gene3D" id="1.10.4080.10">
    <property type="entry name" value="ADP-ribosylation/Crystallin J1"/>
    <property type="match status" value="1"/>
</dbReference>
<keyword evidence="2" id="KW-0378">Hydrolase</keyword>
<dbReference type="PANTHER" id="PTHR16222:SF24">
    <property type="entry name" value="ADP-RIBOSYLHYDROLASE ARH3"/>
    <property type="match status" value="1"/>
</dbReference>
<feature type="binding site" evidence="3">
    <location>
        <position position="54"/>
    </location>
    <ligand>
        <name>Mg(2+)</name>
        <dbReference type="ChEBI" id="CHEBI:18420"/>
        <label>1</label>
    </ligand>
</feature>
<reference evidence="4 5" key="1">
    <citation type="journal article" date="2018" name="Mar. Genomics">
        <title>Complete genome sequence of Marinifilaceae bacterium strain SPP2, isolated from the Antarctic marine sediment.</title>
        <authorList>
            <person name="Watanabe M."/>
            <person name="Kojima H."/>
            <person name="Fukui M."/>
        </authorList>
    </citation>
    <scope>NUCLEOTIDE SEQUENCE [LARGE SCALE GENOMIC DNA]</scope>
    <source>
        <strain evidence="4 5">SPP2</strain>
    </source>
</reference>
<dbReference type="InterPro" id="IPR050792">
    <property type="entry name" value="ADP-ribosylglycohydrolase"/>
</dbReference>
<evidence type="ECO:0000256" key="1">
    <source>
        <dbReference type="ARBA" id="ARBA00010702"/>
    </source>
</evidence>
<dbReference type="InterPro" id="IPR036705">
    <property type="entry name" value="Ribosyl_crysJ1_sf"/>
</dbReference>
<comment type="cofactor">
    <cofactor evidence="3">
        <name>Mg(2+)</name>
        <dbReference type="ChEBI" id="CHEBI:18420"/>
    </cofactor>
    <text evidence="3">Binds 2 magnesium ions per subunit.</text>
</comment>
<dbReference type="EMBL" id="AP018042">
    <property type="protein sequence ID" value="BAX82347.1"/>
    <property type="molecule type" value="Genomic_DNA"/>
</dbReference>
<dbReference type="Proteomes" id="UP000218267">
    <property type="component" value="Chromosome"/>
</dbReference>
<evidence type="ECO:0000256" key="2">
    <source>
        <dbReference type="ARBA" id="ARBA00022801"/>
    </source>
</evidence>
<keyword evidence="3" id="KW-0479">Metal-binding</keyword>
<gene>
    <name evidence="4" type="ORF">ALGA_4056</name>
</gene>
<feature type="binding site" evidence="3">
    <location>
        <position position="269"/>
    </location>
    <ligand>
        <name>Mg(2+)</name>
        <dbReference type="ChEBI" id="CHEBI:18420"/>
        <label>1</label>
    </ligand>
</feature>
<proteinExistence type="inferred from homology"/>
<comment type="similarity">
    <text evidence="1">Belongs to the ADP-ribosylglycohydrolase family.</text>
</comment>
<accession>A0A1Y1CPJ6</accession>
<dbReference type="InterPro" id="IPR005502">
    <property type="entry name" value="Ribosyl_crysJ1"/>
</dbReference>
<keyword evidence="5" id="KW-1185">Reference proteome</keyword>